<dbReference type="FunFam" id="3.40.10.10:FF:000001">
    <property type="entry name" value="DNA-3-methyladenine glycosylase 2"/>
    <property type="match status" value="1"/>
</dbReference>
<dbReference type="NCBIfam" id="NF011964">
    <property type="entry name" value="PRK15435.1"/>
    <property type="match status" value="1"/>
</dbReference>
<keyword evidence="5" id="KW-0227">DNA damage</keyword>
<keyword evidence="2 16" id="KW-0489">Methyltransferase</keyword>
<keyword evidence="11" id="KW-0234">DNA repair</keyword>
<dbReference type="PROSITE" id="PS01124">
    <property type="entry name" value="HTH_ARAC_FAMILY_2"/>
    <property type="match status" value="1"/>
</dbReference>
<feature type="binding site" evidence="14">
    <location>
        <position position="64"/>
    </location>
    <ligand>
        <name>Zn(2+)</name>
        <dbReference type="ChEBI" id="CHEBI:29105"/>
    </ligand>
</feature>
<feature type="binding site" evidence="14">
    <location>
        <position position="37"/>
    </location>
    <ligand>
        <name>Zn(2+)</name>
        <dbReference type="ChEBI" id="CHEBI:29105"/>
    </ligand>
</feature>
<evidence type="ECO:0000256" key="4">
    <source>
        <dbReference type="ARBA" id="ARBA00022723"/>
    </source>
</evidence>
<dbReference type="EMBL" id="QFOH01000007">
    <property type="protein sequence ID" value="PZP24905.1"/>
    <property type="molecule type" value="Genomic_DNA"/>
</dbReference>
<evidence type="ECO:0000313" key="16">
    <source>
        <dbReference type="EMBL" id="PZP24905.1"/>
    </source>
</evidence>
<dbReference type="Pfam" id="PF12833">
    <property type="entry name" value="HTH_18"/>
    <property type="match status" value="1"/>
</dbReference>
<dbReference type="GO" id="GO:0003908">
    <property type="term" value="F:methylated-DNA-[protein]-cysteine S-methyltransferase activity"/>
    <property type="evidence" value="ECO:0007669"/>
    <property type="project" value="UniProtKB-EC"/>
</dbReference>
<keyword evidence="3 16" id="KW-0808">Transferase</keyword>
<evidence type="ECO:0000256" key="5">
    <source>
        <dbReference type="ARBA" id="ARBA00022763"/>
    </source>
</evidence>
<dbReference type="Gene3D" id="1.10.10.60">
    <property type="entry name" value="Homeodomain-like"/>
    <property type="match status" value="1"/>
</dbReference>
<evidence type="ECO:0000256" key="9">
    <source>
        <dbReference type="ARBA" id="ARBA00023159"/>
    </source>
</evidence>
<comment type="catalytic activity">
    <reaction evidence="1">
        <text>a 4-O-methyl-thymidine in DNA + L-cysteinyl-[protein] = a thymidine in DNA + S-methyl-L-cysteinyl-[protein]</text>
        <dbReference type="Rhea" id="RHEA:53428"/>
        <dbReference type="Rhea" id="RHEA-COMP:10131"/>
        <dbReference type="Rhea" id="RHEA-COMP:10132"/>
        <dbReference type="Rhea" id="RHEA-COMP:13555"/>
        <dbReference type="Rhea" id="RHEA-COMP:13556"/>
        <dbReference type="ChEBI" id="CHEBI:29950"/>
        <dbReference type="ChEBI" id="CHEBI:82612"/>
        <dbReference type="ChEBI" id="CHEBI:137386"/>
        <dbReference type="ChEBI" id="CHEBI:137387"/>
        <dbReference type="EC" id="2.1.1.63"/>
    </reaction>
</comment>
<evidence type="ECO:0000256" key="13">
    <source>
        <dbReference type="PIRSR" id="PIRSR000409-1"/>
    </source>
</evidence>
<reference evidence="16 17" key="1">
    <citation type="submission" date="2017-08" db="EMBL/GenBank/DDBJ databases">
        <title>Infants hospitalized years apart are colonized by the same room-sourced microbial strains.</title>
        <authorList>
            <person name="Brooks B."/>
            <person name="Olm M.R."/>
            <person name="Firek B.A."/>
            <person name="Baker R."/>
            <person name="Thomas B.C."/>
            <person name="Morowitz M.J."/>
            <person name="Banfield J.F."/>
        </authorList>
    </citation>
    <scope>NUCLEOTIDE SEQUENCE [LARGE SCALE GENOMIC DNA]</scope>
    <source>
        <strain evidence="16">S2_009_000_R2_77</strain>
    </source>
</reference>
<dbReference type="InterPro" id="IPR001497">
    <property type="entry name" value="MethylDNA_cys_MeTrfase_AS"/>
</dbReference>
<dbReference type="InterPro" id="IPR009057">
    <property type="entry name" value="Homeodomain-like_sf"/>
</dbReference>
<dbReference type="InterPro" id="IPR008332">
    <property type="entry name" value="MethylG_MeTrfase_N"/>
</dbReference>
<dbReference type="PIRSF" id="PIRSF000409">
    <property type="entry name" value="Ada"/>
    <property type="match status" value="1"/>
</dbReference>
<dbReference type="Pfam" id="PF02870">
    <property type="entry name" value="Methyltransf_1N"/>
    <property type="match status" value="1"/>
</dbReference>
<dbReference type="NCBIfam" id="TIGR00589">
    <property type="entry name" value="ogt"/>
    <property type="match status" value="1"/>
</dbReference>
<evidence type="ECO:0000256" key="8">
    <source>
        <dbReference type="ARBA" id="ARBA00023125"/>
    </source>
</evidence>
<feature type="domain" description="HTH araC/xylS-type" evidence="15">
    <location>
        <begin position="79"/>
        <end position="156"/>
    </location>
</feature>
<evidence type="ECO:0000313" key="17">
    <source>
        <dbReference type="Proteomes" id="UP000249198"/>
    </source>
</evidence>
<dbReference type="SUPFAM" id="SSF46767">
    <property type="entry name" value="Methylated DNA-protein cysteine methyltransferase, C-terminal domain"/>
    <property type="match status" value="1"/>
</dbReference>
<keyword evidence="10" id="KW-0804">Transcription</keyword>
<dbReference type="CDD" id="cd06445">
    <property type="entry name" value="ATase"/>
    <property type="match status" value="1"/>
</dbReference>
<dbReference type="PANTHER" id="PTHR10815:SF14">
    <property type="entry name" value="BIFUNCTIONAL TRANSCRIPTIONAL ACTIVATOR_DNA REPAIR ENZYME ADA"/>
    <property type="match status" value="1"/>
</dbReference>
<dbReference type="InterPro" id="IPR016221">
    <property type="entry name" value="Bifunct_regulatory_prot_Ada"/>
</dbReference>
<comment type="cofactor">
    <cofactor evidence="14">
        <name>Zn(2+)</name>
        <dbReference type="ChEBI" id="CHEBI:29105"/>
    </cofactor>
    <text evidence="14">Binds 1 zinc ion per subunit.</text>
</comment>
<evidence type="ECO:0000256" key="6">
    <source>
        <dbReference type="ARBA" id="ARBA00022833"/>
    </source>
</evidence>
<dbReference type="Gene3D" id="3.40.10.10">
    <property type="entry name" value="DNA Methylphosphotriester Repair Domain"/>
    <property type="match status" value="1"/>
</dbReference>
<dbReference type="GO" id="GO:0006307">
    <property type="term" value="P:DNA alkylation repair"/>
    <property type="evidence" value="ECO:0007669"/>
    <property type="project" value="UniProtKB-ARBA"/>
</dbReference>
<feature type="active site" description="Nucleophile; methyl group acceptor from either O6-methylguanine or O4-methylthymine" evidence="13">
    <location>
        <position position="312"/>
    </location>
</feature>
<gene>
    <name evidence="16" type="ORF">DI599_06705</name>
</gene>
<evidence type="ECO:0000256" key="3">
    <source>
        <dbReference type="ARBA" id="ARBA00022679"/>
    </source>
</evidence>
<dbReference type="InterPro" id="IPR018060">
    <property type="entry name" value="HTH_AraC"/>
</dbReference>
<dbReference type="GO" id="GO:0008270">
    <property type="term" value="F:zinc ion binding"/>
    <property type="evidence" value="ECO:0007669"/>
    <property type="project" value="InterPro"/>
</dbReference>
<dbReference type="SMART" id="SM00342">
    <property type="entry name" value="HTH_ARAC"/>
    <property type="match status" value="1"/>
</dbReference>
<feature type="active site" description="Nucleophile; methyl group acceptor from methylphosphotriester" evidence="13">
    <location>
        <position position="33"/>
    </location>
</feature>
<keyword evidence="9" id="KW-0010">Activator</keyword>
<dbReference type="InterPro" id="IPR036217">
    <property type="entry name" value="MethylDNA_cys_MeTrfase_DNAb"/>
</dbReference>
<dbReference type="AlphaFoldDB" id="A0A2W5CYZ6"/>
<evidence type="ECO:0000256" key="2">
    <source>
        <dbReference type="ARBA" id="ARBA00022603"/>
    </source>
</evidence>
<dbReference type="Pfam" id="PF01035">
    <property type="entry name" value="DNA_binding_1"/>
    <property type="match status" value="1"/>
</dbReference>
<dbReference type="Gene3D" id="3.30.160.70">
    <property type="entry name" value="Methylated DNA-protein cysteine methyltransferase domain"/>
    <property type="match status" value="1"/>
</dbReference>
<dbReference type="InterPro" id="IPR036388">
    <property type="entry name" value="WH-like_DNA-bd_sf"/>
</dbReference>
<comment type="caution">
    <text evidence="16">The sequence shown here is derived from an EMBL/GenBank/DDBJ whole genome shotgun (WGS) entry which is preliminary data.</text>
</comment>
<proteinExistence type="predicted"/>
<comment type="catalytic activity">
    <reaction evidence="12">
        <text>a 6-O-methyl-2'-deoxyguanosine in DNA + L-cysteinyl-[protein] = S-methyl-L-cysteinyl-[protein] + a 2'-deoxyguanosine in DNA</text>
        <dbReference type="Rhea" id="RHEA:24000"/>
        <dbReference type="Rhea" id="RHEA-COMP:10131"/>
        <dbReference type="Rhea" id="RHEA-COMP:10132"/>
        <dbReference type="Rhea" id="RHEA-COMP:11367"/>
        <dbReference type="Rhea" id="RHEA-COMP:11368"/>
        <dbReference type="ChEBI" id="CHEBI:29950"/>
        <dbReference type="ChEBI" id="CHEBI:82612"/>
        <dbReference type="ChEBI" id="CHEBI:85445"/>
        <dbReference type="ChEBI" id="CHEBI:85448"/>
        <dbReference type="EC" id="2.1.1.63"/>
    </reaction>
</comment>
<dbReference type="PROSITE" id="PS00374">
    <property type="entry name" value="MGMT"/>
    <property type="match status" value="1"/>
</dbReference>
<organism evidence="16 17">
    <name type="scientific">Pseudomonas kuykendallii</name>
    <dbReference type="NCBI Taxonomy" id="1007099"/>
    <lineage>
        <taxon>Bacteria</taxon>
        <taxon>Pseudomonadati</taxon>
        <taxon>Pseudomonadota</taxon>
        <taxon>Gammaproteobacteria</taxon>
        <taxon>Pseudomonadales</taxon>
        <taxon>Pseudomonadaceae</taxon>
        <taxon>Pseudomonas</taxon>
    </lineage>
</organism>
<keyword evidence="8 16" id="KW-0238">DNA-binding</keyword>
<keyword evidence="6 14" id="KW-0862">Zinc</keyword>
<dbReference type="GO" id="GO:0043565">
    <property type="term" value="F:sequence-specific DNA binding"/>
    <property type="evidence" value="ECO:0007669"/>
    <property type="project" value="InterPro"/>
</dbReference>
<dbReference type="Gene3D" id="1.10.10.10">
    <property type="entry name" value="Winged helix-like DNA-binding domain superfamily/Winged helix DNA-binding domain"/>
    <property type="match status" value="1"/>
</dbReference>
<accession>A0A2W5CYZ6</accession>
<evidence type="ECO:0000256" key="10">
    <source>
        <dbReference type="ARBA" id="ARBA00023163"/>
    </source>
</evidence>
<feature type="binding site" evidence="14">
    <location>
        <position position="67"/>
    </location>
    <ligand>
        <name>Zn(2+)</name>
        <dbReference type="ChEBI" id="CHEBI:29105"/>
    </ligand>
</feature>
<feature type="binding site" evidence="14">
    <location>
        <position position="33"/>
    </location>
    <ligand>
        <name>Zn(2+)</name>
        <dbReference type="ChEBI" id="CHEBI:29105"/>
    </ligand>
</feature>
<dbReference type="Proteomes" id="UP000249198">
    <property type="component" value="Unassembled WGS sequence"/>
</dbReference>
<dbReference type="SUPFAM" id="SSF57884">
    <property type="entry name" value="Ada DNA repair protein, N-terminal domain (N-Ada 10)"/>
    <property type="match status" value="1"/>
</dbReference>
<evidence type="ECO:0000256" key="12">
    <source>
        <dbReference type="ARBA" id="ARBA00049348"/>
    </source>
</evidence>
<dbReference type="InterPro" id="IPR004026">
    <property type="entry name" value="Ada_DNA_repair_Zn-bd"/>
</dbReference>
<evidence type="ECO:0000256" key="7">
    <source>
        <dbReference type="ARBA" id="ARBA00023015"/>
    </source>
</evidence>
<dbReference type="InterPro" id="IPR035451">
    <property type="entry name" value="Ada-like_dom_sf"/>
</dbReference>
<sequence length="350" mass="37566">MPDSTRHWQAVCERDAAFDGRFVFAVRSTGIYCRPSCPARRPLRANVSFHADAAAAEAAGFRACQRCVPNGQSPAQQLDALVAAACRLLESSEATPTLKQLAARIGLSPSHLARAFKARTGLTPRAWAAAQRRQRLEAALPEADSVLEAALQAGYSGTRALYETPAALSPAQRRQRAAGERLRYAFAACPLGLLLLAASARGVCALLFGDDREALLADLRQRFAAAELDEDPQGLGDWLAATLRQLDEPARAAHLPLDLRGSAFQQRVWQALQAIPSGQTRRYGELAEQLGSHPRAIARACASNPLGLLVPCHRVVGASGALSGYRWGVPRKALLLAAEADAREREPEGN</sequence>
<dbReference type="Pfam" id="PF02805">
    <property type="entry name" value="Ada_Zn_binding"/>
    <property type="match status" value="1"/>
</dbReference>
<dbReference type="SUPFAM" id="SSF46689">
    <property type="entry name" value="Homeodomain-like"/>
    <property type="match status" value="1"/>
</dbReference>
<name>A0A2W5CYZ6_9PSED</name>
<keyword evidence="7" id="KW-0805">Transcription regulation</keyword>
<dbReference type="InterPro" id="IPR014048">
    <property type="entry name" value="MethylDNA_cys_MeTrfase_DNA-bd"/>
</dbReference>
<evidence type="ECO:0000256" key="14">
    <source>
        <dbReference type="PIRSR" id="PIRSR000409-3"/>
    </source>
</evidence>
<protein>
    <submittedName>
        <fullName evidence="16">Bifunctional DNA-binding transcriptional regulator/O6-methylguanine-DNA methyltransferase Ada</fullName>
    </submittedName>
</protein>
<dbReference type="InterPro" id="IPR036631">
    <property type="entry name" value="MGMT_N_sf"/>
</dbReference>
<dbReference type="GO" id="GO:0032259">
    <property type="term" value="P:methylation"/>
    <property type="evidence" value="ECO:0007669"/>
    <property type="project" value="UniProtKB-KW"/>
</dbReference>
<dbReference type="GO" id="GO:0003700">
    <property type="term" value="F:DNA-binding transcription factor activity"/>
    <property type="evidence" value="ECO:0007669"/>
    <property type="project" value="InterPro"/>
</dbReference>
<evidence type="ECO:0000256" key="11">
    <source>
        <dbReference type="ARBA" id="ARBA00023204"/>
    </source>
</evidence>
<dbReference type="SUPFAM" id="SSF53155">
    <property type="entry name" value="Methylated DNA-protein cysteine methyltransferase domain"/>
    <property type="match status" value="1"/>
</dbReference>
<evidence type="ECO:0000259" key="15">
    <source>
        <dbReference type="PROSITE" id="PS01124"/>
    </source>
</evidence>
<evidence type="ECO:0000256" key="1">
    <source>
        <dbReference type="ARBA" id="ARBA00001286"/>
    </source>
</evidence>
<dbReference type="RefSeq" id="WP_273230352.1">
    <property type="nucleotide sequence ID" value="NZ_QFOH01000007.1"/>
</dbReference>
<keyword evidence="4 14" id="KW-0479">Metal-binding</keyword>
<dbReference type="PANTHER" id="PTHR10815">
    <property type="entry name" value="METHYLATED-DNA--PROTEIN-CYSTEINE METHYLTRANSFERASE"/>
    <property type="match status" value="1"/>
</dbReference>